<accession>A0A197KDZ0</accession>
<dbReference type="EMBL" id="KV442016">
    <property type="protein sequence ID" value="OAQ34901.1"/>
    <property type="molecule type" value="Genomic_DNA"/>
</dbReference>
<organism evidence="2 3">
    <name type="scientific">Linnemannia elongata AG-77</name>
    <dbReference type="NCBI Taxonomy" id="1314771"/>
    <lineage>
        <taxon>Eukaryota</taxon>
        <taxon>Fungi</taxon>
        <taxon>Fungi incertae sedis</taxon>
        <taxon>Mucoromycota</taxon>
        <taxon>Mortierellomycotina</taxon>
        <taxon>Mortierellomycetes</taxon>
        <taxon>Mortierellales</taxon>
        <taxon>Mortierellaceae</taxon>
        <taxon>Linnemannia</taxon>
    </lineage>
</organism>
<feature type="region of interest" description="Disordered" evidence="1">
    <location>
        <begin position="171"/>
        <end position="190"/>
    </location>
</feature>
<evidence type="ECO:0000313" key="2">
    <source>
        <dbReference type="EMBL" id="OAQ34901.1"/>
    </source>
</evidence>
<feature type="compositionally biased region" description="Basic and acidic residues" evidence="1">
    <location>
        <begin position="132"/>
        <end position="141"/>
    </location>
</feature>
<feature type="compositionally biased region" description="Polar residues" evidence="1">
    <location>
        <begin position="90"/>
        <end position="117"/>
    </location>
</feature>
<evidence type="ECO:0000256" key="1">
    <source>
        <dbReference type="SAM" id="MobiDB-lite"/>
    </source>
</evidence>
<dbReference type="OrthoDB" id="2377581at2759"/>
<reference evidence="2 3" key="1">
    <citation type="submission" date="2016-05" db="EMBL/GenBank/DDBJ databases">
        <title>Genome sequencing reveals origins of a unique bacterial endosymbiosis in the earliest lineages of terrestrial Fungi.</title>
        <authorList>
            <consortium name="DOE Joint Genome Institute"/>
            <person name="Uehling J."/>
            <person name="Gryganskyi A."/>
            <person name="Hameed K."/>
            <person name="Tschaplinski T."/>
            <person name="Misztal P."/>
            <person name="Wu S."/>
            <person name="Desiro A."/>
            <person name="Vande Pol N."/>
            <person name="Du Z.-Y."/>
            <person name="Zienkiewicz A."/>
            <person name="Zienkiewicz K."/>
            <person name="Morin E."/>
            <person name="Tisserant E."/>
            <person name="Splivallo R."/>
            <person name="Hainaut M."/>
            <person name="Henrissat B."/>
            <person name="Ohm R."/>
            <person name="Kuo A."/>
            <person name="Yan J."/>
            <person name="Lipzen A."/>
            <person name="Nolan M."/>
            <person name="Labutti K."/>
            <person name="Barry K."/>
            <person name="Goldstein A."/>
            <person name="Labbe J."/>
            <person name="Schadt C."/>
            <person name="Tuskan G."/>
            <person name="Grigoriev I."/>
            <person name="Martin F."/>
            <person name="Vilgalys R."/>
            <person name="Bonito G."/>
        </authorList>
    </citation>
    <scope>NUCLEOTIDE SEQUENCE [LARGE SCALE GENOMIC DNA]</scope>
    <source>
        <strain evidence="2 3">AG-77</strain>
    </source>
</reference>
<gene>
    <name evidence="2" type="ORF">K457DRAFT_14111</name>
</gene>
<name>A0A197KDZ0_9FUNG</name>
<evidence type="ECO:0000313" key="3">
    <source>
        <dbReference type="Proteomes" id="UP000078512"/>
    </source>
</evidence>
<keyword evidence="3" id="KW-1185">Reference proteome</keyword>
<dbReference type="Proteomes" id="UP000078512">
    <property type="component" value="Unassembled WGS sequence"/>
</dbReference>
<protein>
    <submittedName>
        <fullName evidence="2">Uncharacterized protein</fullName>
    </submittedName>
</protein>
<feature type="region of interest" description="Disordered" evidence="1">
    <location>
        <begin position="80"/>
        <end position="141"/>
    </location>
</feature>
<proteinExistence type="predicted"/>
<sequence>MVNHAFDSDNRIATQEWMDNRMYLVTRAENMLRALPFISKENSLRFPKRIYYTATPHQVRDYRAESQRLAKEAAFAALPLESDSHDDDSNATLSESPKSNPKHSVTTFDKQVAQSPQPLQPPEQGVDVEEDHQDRPQHASLDQLKEELRGEIKKELREELEAQKRLAEEQLMSQKRLSDGQLEAQKKQADERFRQVQTQLDAILAMMRTGVRK</sequence>
<dbReference type="AlphaFoldDB" id="A0A197KDZ0"/>